<evidence type="ECO:0000256" key="2">
    <source>
        <dbReference type="ARBA" id="ARBA00008038"/>
    </source>
</evidence>
<evidence type="ECO:0000256" key="9">
    <source>
        <dbReference type="SAM" id="Phobius"/>
    </source>
</evidence>
<dbReference type="KEGG" id="dwd:DSCW_11050"/>
<comment type="similarity">
    <text evidence="2">Belongs to the MotA family.</text>
</comment>
<dbReference type="GO" id="GO:0005886">
    <property type="term" value="C:plasma membrane"/>
    <property type="evidence" value="ECO:0007669"/>
    <property type="project" value="UniProtKB-SubCell"/>
</dbReference>
<evidence type="ECO:0000256" key="5">
    <source>
        <dbReference type="ARBA" id="ARBA00022692"/>
    </source>
</evidence>
<keyword evidence="11" id="KW-0969">Cilium</keyword>
<organism evidence="11 12">
    <name type="scientific">Desulfosarcina widdelii</name>
    <dbReference type="NCBI Taxonomy" id="947919"/>
    <lineage>
        <taxon>Bacteria</taxon>
        <taxon>Pseudomonadati</taxon>
        <taxon>Thermodesulfobacteriota</taxon>
        <taxon>Desulfobacteria</taxon>
        <taxon>Desulfobacterales</taxon>
        <taxon>Desulfosarcinaceae</taxon>
        <taxon>Desulfosarcina</taxon>
    </lineage>
</organism>
<dbReference type="InterPro" id="IPR000540">
    <property type="entry name" value="Flag_MotA_CS"/>
</dbReference>
<evidence type="ECO:0000259" key="10">
    <source>
        <dbReference type="Pfam" id="PF01618"/>
    </source>
</evidence>
<dbReference type="EMBL" id="AP021875">
    <property type="protein sequence ID" value="BBO73688.1"/>
    <property type="molecule type" value="Genomic_DNA"/>
</dbReference>
<evidence type="ECO:0000256" key="7">
    <source>
        <dbReference type="ARBA" id="ARBA00022989"/>
    </source>
</evidence>
<keyword evidence="6" id="KW-0283">Flagellar rotation</keyword>
<dbReference type="GO" id="GO:0071978">
    <property type="term" value="P:bacterial-type flagellum-dependent swarming motility"/>
    <property type="evidence" value="ECO:0007669"/>
    <property type="project" value="InterPro"/>
</dbReference>
<feature type="transmembrane region" description="Helical" evidence="9">
    <location>
        <begin position="150"/>
        <end position="167"/>
    </location>
</feature>
<evidence type="ECO:0000256" key="6">
    <source>
        <dbReference type="ARBA" id="ARBA00022779"/>
    </source>
</evidence>
<keyword evidence="11" id="KW-0282">Flagellum</keyword>
<evidence type="ECO:0000313" key="12">
    <source>
        <dbReference type="Proteomes" id="UP000427769"/>
    </source>
</evidence>
<dbReference type="PANTHER" id="PTHR30433">
    <property type="entry name" value="CHEMOTAXIS PROTEIN MOTA"/>
    <property type="match status" value="1"/>
</dbReference>
<protein>
    <submittedName>
        <fullName evidence="11">Flagellar motor protein PomA</fullName>
    </submittedName>
</protein>
<dbReference type="RefSeq" id="WP_155302771.1">
    <property type="nucleotide sequence ID" value="NZ_AP021875.1"/>
</dbReference>
<dbReference type="InterPro" id="IPR047055">
    <property type="entry name" value="MotA-like"/>
</dbReference>
<accession>A0A5K7YYJ2</accession>
<evidence type="ECO:0000256" key="3">
    <source>
        <dbReference type="ARBA" id="ARBA00022448"/>
    </source>
</evidence>
<name>A0A5K7YYJ2_9BACT</name>
<keyword evidence="8 9" id="KW-0472">Membrane</keyword>
<keyword evidence="4" id="KW-1003">Cell membrane</keyword>
<sequence length="265" mass="27930">MDLATIIGLASGSVLILASIVIGGSALIFINIPGLLIVVGGTLATTFIKFTMADVIGSINVAMKAFTVKMEAPENIISEMVEFTRIAKKEGLIALEKENPSDPFSGKALRYLSDGYDEGLIADMLNKDIRLMRQRHTTGQNVFKGMGDSAPAFGMVGTLIGLVQMLASMSDPASIGPSMAVALLTTLYGAVLANLVALPLADKLSLRSEQESLNKSIVMEAAIAINRGVSPMVLEESLKIFLSPKERDKAQAGEANAEAGEAKAE</sequence>
<feature type="transmembrane region" description="Helical" evidence="9">
    <location>
        <begin position="179"/>
        <end position="201"/>
    </location>
</feature>
<gene>
    <name evidence="11" type="ORF">DSCW_11050</name>
</gene>
<keyword evidence="12" id="KW-1185">Reference proteome</keyword>
<dbReference type="GO" id="GO:0006935">
    <property type="term" value="P:chemotaxis"/>
    <property type="evidence" value="ECO:0007669"/>
    <property type="project" value="InterPro"/>
</dbReference>
<evidence type="ECO:0000256" key="4">
    <source>
        <dbReference type="ARBA" id="ARBA00022475"/>
    </source>
</evidence>
<keyword evidence="11" id="KW-0966">Cell projection</keyword>
<keyword evidence="7 9" id="KW-1133">Transmembrane helix</keyword>
<proteinExistence type="inferred from homology"/>
<dbReference type="AlphaFoldDB" id="A0A5K7YYJ2"/>
<dbReference type="Pfam" id="PF01618">
    <property type="entry name" value="MotA_ExbB"/>
    <property type="match status" value="1"/>
</dbReference>
<dbReference type="PANTHER" id="PTHR30433:SF2">
    <property type="entry name" value="MOTILITY PROTEIN A"/>
    <property type="match status" value="1"/>
</dbReference>
<dbReference type="Proteomes" id="UP000427769">
    <property type="component" value="Chromosome"/>
</dbReference>
<keyword evidence="3" id="KW-0813">Transport</keyword>
<comment type="subcellular location">
    <subcellularLocation>
        <location evidence="1">Cell membrane</location>
        <topology evidence="1">Multi-pass membrane protein</topology>
    </subcellularLocation>
</comment>
<evidence type="ECO:0000256" key="8">
    <source>
        <dbReference type="ARBA" id="ARBA00023136"/>
    </source>
</evidence>
<feature type="domain" description="MotA/TolQ/ExbB proton channel" evidence="10">
    <location>
        <begin position="97"/>
        <end position="213"/>
    </location>
</feature>
<dbReference type="OrthoDB" id="9806929at2"/>
<evidence type="ECO:0000313" key="11">
    <source>
        <dbReference type="EMBL" id="BBO73688.1"/>
    </source>
</evidence>
<reference evidence="11 12" key="1">
    <citation type="submission" date="2019-11" db="EMBL/GenBank/DDBJ databases">
        <title>Comparative genomics of hydrocarbon-degrading Desulfosarcina strains.</title>
        <authorList>
            <person name="Watanabe M."/>
            <person name="Kojima H."/>
            <person name="Fukui M."/>
        </authorList>
    </citation>
    <scope>NUCLEOTIDE SEQUENCE [LARGE SCALE GENOMIC DNA]</scope>
    <source>
        <strain evidence="11 12">PP31</strain>
    </source>
</reference>
<dbReference type="InterPro" id="IPR002898">
    <property type="entry name" value="MotA_ExbB_proton_chnl"/>
</dbReference>
<evidence type="ECO:0000256" key="1">
    <source>
        <dbReference type="ARBA" id="ARBA00004651"/>
    </source>
</evidence>
<keyword evidence="5 9" id="KW-0812">Transmembrane</keyword>
<dbReference type="PROSITE" id="PS01307">
    <property type="entry name" value="MOTA"/>
    <property type="match status" value="1"/>
</dbReference>